<feature type="compositionally biased region" description="Acidic residues" evidence="3">
    <location>
        <begin position="120"/>
        <end position="132"/>
    </location>
</feature>
<evidence type="ECO:0000256" key="2">
    <source>
        <dbReference type="ARBA" id="ARBA00018987"/>
    </source>
</evidence>
<dbReference type="Pfam" id="PF08585">
    <property type="entry name" value="RMI1_N_C"/>
    <property type="match status" value="1"/>
</dbReference>
<feature type="region of interest" description="Disordered" evidence="3">
    <location>
        <begin position="114"/>
        <end position="137"/>
    </location>
</feature>
<dbReference type="SMART" id="SM01161">
    <property type="entry name" value="DUF1767"/>
    <property type="match status" value="1"/>
</dbReference>
<evidence type="ECO:0000313" key="6">
    <source>
        <dbReference type="EMBL" id="KAJ3780984.1"/>
    </source>
</evidence>
<gene>
    <name evidence="6" type="ORF">GGU10DRAFT_278392</name>
</gene>
<dbReference type="PANTHER" id="PTHR14790">
    <property type="entry name" value="RECQ-MEDIATED GENOME INSTABILITY PROTEIN 1 RMI1"/>
    <property type="match status" value="1"/>
</dbReference>
<dbReference type="Proteomes" id="UP001163798">
    <property type="component" value="Unassembled WGS sequence"/>
</dbReference>
<dbReference type="GO" id="GO:0000724">
    <property type="term" value="P:double-strand break repair via homologous recombination"/>
    <property type="evidence" value="ECO:0007669"/>
    <property type="project" value="TreeGrafter"/>
</dbReference>
<feature type="region of interest" description="Disordered" evidence="3">
    <location>
        <begin position="337"/>
        <end position="396"/>
    </location>
</feature>
<comment type="similarity">
    <text evidence="1">Belongs to the RMI1 family.</text>
</comment>
<evidence type="ECO:0000259" key="4">
    <source>
        <dbReference type="Pfam" id="PF08585"/>
    </source>
</evidence>
<sequence>MPPEAIIKWLKQHYPRPHIHPEWLQACYDWIIGERRLNPDTDMPRIIEEVEAQLLESDLRDSMVHGTGIPQEIANFNSAHSKLTGPPILVQIEAITDVGVSAYSLNKTRLIREERRDAGEEQEGEADDEVEGEGPIPNYTRSMLRLELSDGSTTLRAAEYRPIPELILGGTPLGFKLQIQNAEIRRGIVLLQPQNIAIKGHIVSDREVNQETEFAHSLRRRLGCVDRNMPKCSSYAPKTIRLPEPVVLNGRAPLREISAPPSPTLLGGAHSHSDDEDQPRRRRIPNASPSTTSTGSSAPRTTTVVSSSLFNNTVSDKRGPNYVEAIRRALPLSPAVREPTMIESDDEDENMTWETRNRPIKPMPARARANASFSKNPSSPSGKGKEKATESDYDDDLFEQLPPSFYDEIDKVELAAGMKSLTTSSAISVAATGSSSISIDRSASFSVVPSEVITIEDEDEDDKENVPTPSRHVRPRRGGSLINIAPDDILELFDSD</sequence>
<feature type="compositionally biased region" description="Low complexity" evidence="3">
    <location>
        <begin position="287"/>
        <end position="303"/>
    </location>
</feature>
<feature type="domain" description="RecQ mediated genome instability protein 1 OB-fold" evidence="4">
    <location>
        <begin position="69"/>
        <end position="207"/>
    </location>
</feature>
<dbReference type="AlphaFoldDB" id="A0AA38K7Y2"/>
<feature type="region of interest" description="Disordered" evidence="3">
    <location>
        <begin position="254"/>
        <end position="317"/>
    </location>
</feature>
<evidence type="ECO:0000259" key="5">
    <source>
        <dbReference type="Pfam" id="PF21000"/>
    </source>
</evidence>
<organism evidence="6 7">
    <name type="scientific">Lentinula aff. detonsa</name>
    <dbReference type="NCBI Taxonomy" id="2804958"/>
    <lineage>
        <taxon>Eukaryota</taxon>
        <taxon>Fungi</taxon>
        <taxon>Dikarya</taxon>
        <taxon>Basidiomycota</taxon>
        <taxon>Agaricomycotina</taxon>
        <taxon>Agaricomycetes</taxon>
        <taxon>Agaricomycetidae</taxon>
        <taxon>Agaricales</taxon>
        <taxon>Marasmiineae</taxon>
        <taxon>Omphalotaceae</taxon>
        <taxon>Lentinula</taxon>
    </lineage>
</organism>
<proteinExistence type="inferred from homology"/>
<keyword evidence="7" id="KW-1185">Reference proteome</keyword>
<protein>
    <recommendedName>
        <fullName evidence="2">RecQ-mediated genome instability protein 1</fullName>
    </recommendedName>
</protein>
<feature type="region of interest" description="Disordered" evidence="3">
    <location>
        <begin position="456"/>
        <end position="480"/>
    </location>
</feature>
<dbReference type="InterPro" id="IPR042470">
    <property type="entry name" value="RMI1_N_C_sf"/>
</dbReference>
<feature type="compositionally biased region" description="Polar residues" evidence="3">
    <location>
        <begin position="304"/>
        <end position="314"/>
    </location>
</feature>
<dbReference type="EMBL" id="MU793618">
    <property type="protein sequence ID" value="KAJ3780984.1"/>
    <property type="molecule type" value="Genomic_DNA"/>
</dbReference>
<comment type="caution">
    <text evidence="6">The sequence shown here is derived from an EMBL/GenBank/DDBJ whole genome shotgun (WGS) entry which is preliminary data.</text>
</comment>
<dbReference type="Pfam" id="PF21000">
    <property type="entry name" value="RMI1_N_N"/>
    <property type="match status" value="1"/>
</dbReference>
<feature type="domain" description="RMI1 N-terminal" evidence="5">
    <location>
        <begin position="12"/>
        <end position="62"/>
    </location>
</feature>
<evidence type="ECO:0000256" key="3">
    <source>
        <dbReference type="SAM" id="MobiDB-lite"/>
    </source>
</evidence>
<dbReference type="InterPro" id="IPR049363">
    <property type="entry name" value="RMI1_N"/>
</dbReference>
<dbReference type="InterPro" id="IPR013894">
    <property type="entry name" value="RMI1_OB"/>
</dbReference>
<dbReference type="GO" id="GO:0031422">
    <property type="term" value="C:RecQ family helicase-topoisomerase III complex"/>
    <property type="evidence" value="ECO:0007669"/>
    <property type="project" value="TreeGrafter"/>
</dbReference>
<evidence type="ECO:0000256" key="1">
    <source>
        <dbReference type="ARBA" id="ARBA00006395"/>
    </source>
</evidence>
<dbReference type="PANTHER" id="PTHR14790:SF15">
    <property type="entry name" value="RECQ-MEDIATED GENOME INSTABILITY PROTEIN 1"/>
    <property type="match status" value="1"/>
</dbReference>
<evidence type="ECO:0000313" key="7">
    <source>
        <dbReference type="Proteomes" id="UP001163798"/>
    </source>
</evidence>
<reference evidence="6" key="1">
    <citation type="submission" date="2022-08" db="EMBL/GenBank/DDBJ databases">
        <authorList>
            <consortium name="DOE Joint Genome Institute"/>
            <person name="Min B."/>
            <person name="Riley R."/>
            <person name="Sierra-Patev S."/>
            <person name="Naranjo-Ortiz M."/>
            <person name="Looney B."/>
            <person name="Konkel Z."/>
            <person name="Slot J.C."/>
            <person name="Sakamoto Y."/>
            <person name="Steenwyk J.L."/>
            <person name="Rokas A."/>
            <person name="Carro J."/>
            <person name="Camarero S."/>
            <person name="Ferreira P."/>
            <person name="Molpeceres G."/>
            <person name="Ruiz-Duenas F.J."/>
            <person name="Serrano A."/>
            <person name="Henrissat B."/>
            <person name="Drula E."/>
            <person name="Hughes K.W."/>
            <person name="Mata J.L."/>
            <person name="Ishikawa N.K."/>
            <person name="Vargas-Isla R."/>
            <person name="Ushijima S."/>
            <person name="Smith C.A."/>
            <person name="Ahrendt S."/>
            <person name="Andreopoulos W."/>
            <person name="He G."/>
            <person name="Labutti K."/>
            <person name="Lipzen A."/>
            <person name="Ng V."/>
            <person name="Sandor L."/>
            <person name="Barry K."/>
            <person name="Martinez A.T."/>
            <person name="Xiao Y."/>
            <person name="Gibbons J.G."/>
            <person name="Terashima K."/>
            <person name="Hibbett D.S."/>
            <person name="Grigoriev I.V."/>
        </authorList>
    </citation>
    <scope>NUCLEOTIDE SEQUENCE</scope>
    <source>
        <strain evidence="6">TFB10291</strain>
    </source>
</reference>
<feature type="compositionally biased region" description="Low complexity" evidence="3">
    <location>
        <begin position="369"/>
        <end position="382"/>
    </location>
</feature>
<name>A0AA38K7Y2_9AGAR</name>
<dbReference type="GO" id="GO:0000712">
    <property type="term" value="P:resolution of meiotic recombination intermediates"/>
    <property type="evidence" value="ECO:0007669"/>
    <property type="project" value="TreeGrafter"/>
</dbReference>
<dbReference type="GO" id="GO:0016604">
    <property type="term" value="C:nuclear body"/>
    <property type="evidence" value="ECO:0007669"/>
    <property type="project" value="TreeGrafter"/>
</dbReference>
<accession>A0AA38K7Y2</accession>
<dbReference type="Gene3D" id="2.40.50.770">
    <property type="entry name" value="RecQ-mediated genome instability protein Rmi1, C-terminal domain"/>
    <property type="match status" value="1"/>
</dbReference>